<comment type="caution">
    <text evidence="14">The sequence shown here is derived from an EMBL/GenBank/DDBJ whole genome shotgun (WGS) entry which is preliminary data.</text>
</comment>
<dbReference type="InterPro" id="IPR013752">
    <property type="entry name" value="KPA_reductase"/>
</dbReference>
<evidence type="ECO:0000256" key="2">
    <source>
        <dbReference type="ARBA" id="ARBA00004994"/>
    </source>
</evidence>
<evidence type="ECO:0000256" key="7">
    <source>
        <dbReference type="ARBA" id="ARBA00022857"/>
    </source>
</evidence>
<proteinExistence type="inferred from homology"/>
<evidence type="ECO:0000256" key="5">
    <source>
        <dbReference type="ARBA" id="ARBA00019465"/>
    </source>
</evidence>
<dbReference type="EC" id="1.1.1.169" evidence="4 11"/>
<dbReference type="InterPro" id="IPR036291">
    <property type="entry name" value="NAD(P)-bd_dom_sf"/>
</dbReference>
<dbReference type="UniPathway" id="UPA00028">
    <property type="reaction ID" value="UER00004"/>
</dbReference>
<keyword evidence="6 11" id="KW-0566">Pantothenate biosynthesis</keyword>
<dbReference type="InterPro" id="IPR003710">
    <property type="entry name" value="ApbA"/>
</dbReference>
<evidence type="ECO:0000313" key="14">
    <source>
        <dbReference type="EMBL" id="SOO22782.1"/>
    </source>
</evidence>
<dbReference type="InterPro" id="IPR013328">
    <property type="entry name" value="6PGD_dom2"/>
</dbReference>
<comment type="function">
    <text evidence="1 11">Catalyzes the NADPH-dependent reduction of ketopantoate into pantoic acid.</text>
</comment>
<accession>A0A7Z7NFG6</accession>
<evidence type="ECO:0000259" key="13">
    <source>
        <dbReference type="Pfam" id="PF08546"/>
    </source>
</evidence>
<evidence type="ECO:0000256" key="9">
    <source>
        <dbReference type="ARBA" id="ARBA00032024"/>
    </source>
</evidence>
<dbReference type="GO" id="GO:0008677">
    <property type="term" value="F:2-dehydropantoate 2-reductase activity"/>
    <property type="evidence" value="ECO:0007669"/>
    <property type="project" value="UniProtKB-EC"/>
</dbReference>
<dbReference type="PANTHER" id="PTHR21708">
    <property type="entry name" value="PROBABLE 2-DEHYDROPANTOATE 2-REDUCTASE"/>
    <property type="match status" value="1"/>
</dbReference>
<evidence type="ECO:0000256" key="4">
    <source>
        <dbReference type="ARBA" id="ARBA00013014"/>
    </source>
</evidence>
<dbReference type="RefSeq" id="WP_007970806.1">
    <property type="nucleotide sequence ID" value="NZ_OCZC01000043.1"/>
</dbReference>
<dbReference type="EMBL" id="OCZC01000043">
    <property type="protein sequence ID" value="SOO22782.1"/>
    <property type="molecule type" value="Genomic_DNA"/>
</dbReference>
<dbReference type="Pfam" id="PF02558">
    <property type="entry name" value="ApbA"/>
    <property type="match status" value="1"/>
</dbReference>
<dbReference type="SUPFAM" id="SSF48179">
    <property type="entry name" value="6-phosphogluconate dehydrogenase C-terminal domain-like"/>
    <property type="match status" value="1"/>
</dbReference>
<evidence type="ECO:0000256" key="10">
    <source>
        <dbReference type="ARBA" id="ARBA00048793"/>
    </source>
</evidence>
<dbReference type="PANTHER" id="PTHR21708:SF26">
    <property type="entry name" value="2-DEHYDROPANTOATE 2-REDUCTASE"/>
    <property type="match status" value="1"/>
</dbReference>
<evidence type="ECO:0000259" key="12">
    <source>
        <dbReference type="Pfam" id="PF02558"/>
    </source>
</evidence>
<evidence type="ECO:0000256" key="8">
    <source>
        <dbReference type="ARBA" id="ARBA00023002"/>
    </source>
</evidence>
<dbReference type="Proteomes" id="UP000234345">
    <property type="component" value="Unassembled WGS sequence"/>
</dbReference>
<reference evidence="14 15" key="1">
    <citation type="submission" date="2017-10" db="EMBL/GenBank/DDBJ databases">
        <authorList>
            <person name="Regsiter A."/>
            <person name="William W."/>
        </authorList>
    </citation>
    <scope>NUCLEOTIDE SEQUENCE [LARGE SCALE GENOMIC DNA]</scope>
    <source>
        <strain evidence="14 15">CFBP6991</strain>
    </source>
</reference>
<gene>
    <name evidence="14" type="primary">apbA</name>
    <name evidence="14" type="ORF">XFF6991_150546</name>
</gene>
<dbReference type="SUPFAM" id="SSF51735">
    <property type="entry name" value="NAD(P)-binding Rossmann-fold domains"/>
    <property type="match status" value="1"/>
</dbReference>
<dbReference type="NCBIfam" id="TIGR00745">
    <property type="entry name" value="apbA_panE"/>
    <property type="match status" value="1"/>
</dbReference>
<dbReference type="NCBIfam" id="NF005094">
    <property type="entry name" value="PRK06522.2-5"/>
    <property type="match status" value="1"/>
</dbReference>
<dbReference type="GO" id="GO:0005737">
    <property type="term" value="C:cytoplasm"/>
    <property type="evidence" value="ECO:0007669"/>
    <property type="project" value="TreeGrafter"/>
</dbReference>
<dbReference type="Gene3D" id="3.40.50.720">
    <property type="entry name" value="NAD(P)-binding Rossmann-like Domain"/>
    <property type="match status" value="1"/>
</dbReference>
<dbReference type="InterPro" id="IPR013332">
    <property type="entry name" value="KPR_N"/>
</dbReference>
<feature type="domain" description="Ketopantoate reductase C-terminal" evidence="13">
    <location>
        <begin position="186"/>
        <end position="301"/>
    </location>
</feature>
<dbReference type="InterPro" id="IPR008927">
    <property type="entry name" value="6-PGluconate_DH-like_C_sf"/>
</dbReference>
<evidence type="ECO:0000256" key="1">
    <source>
        <dbReference type="ARBA" id="ARBA00002919"/>
    </source>
</evidence>
<keyword evidence="7 11" id="KW-0521">NADP</keyword>
<dbReference type="Pfam" id="PF08546">
    <property type="entry name" value="ApbA_C"/>
    <property type="match status" value="1"/>
</dbReference>
<comment type="similarity">
    <text evidence="3 11">Belongs to the ketopantoate reductase family.</text>
</comment>
<sequence>MAVRILILGAGGTGGYFGGRLAQAGVDVTFLVREARAAQLQADGLRIRSPLGDADLQVAHVTAQDLPALVAQQPFDLVILSCKAYDLDSAIDAIAPAVGEHTTVLPILNGLRHYAALDARFGAARVLGGLCFISATKGEHGEILHLGKPAAITFGERSGDAHSARVQAFAAACAQADITHVASEKIAQEQWIKYSFLTALAAATCMMRAPVGAIVATDDGRALINGLYNECLWAADAAGQSIPEPARAKALQTLLQVDSPLKASMLRDLEAGQDVEAAQIVGDMLARVRETGRNAPLLMAANVHLQAYQVLRHR</sequence>
<evidence type="ECO:0000256" key="6">
    <source>
        <dbReference type="ARBA" id="ARBA00022655"/>
    </source>
</evidence>
<dbReference type="InterPro" id="IPR051402">
    <property type="entry name" value="KPR-Related"/>
</dbReference>
<name>A0A7Z7NFG6_XANCH</name>
<evidence type="ECO:0000313" key="15">
    <source>
        <dbReference type="Proteomes" id="UP000234345"/>
    </source>
</evidence>
<organism evidence="14 15">
    <name type="scientific">Xanthomonas campestris pv. phaseoli</name>
    <dbReference type="NCBI Taxonomy" id="317013"/>
    <lineage>
        <taxon>Bacteria</taxon>
        <taxon>Pseudomonadati</taxon>
        <taxon>Pseudomonadota</taxon>
        <taxon>Gammaproteobacteria</taxon>
        <taxon>Lysobacterales</taxon>
        <taxon>Lysobacteraceae</taxon>
        <taxon>Xanthomonas</taxon>
    </lineage>
</organism>
<dbReference type="FunFam" id="1.10.1040.10:FF:000017">
    <property type="entry name" value="2-dehydropantoate 2-reductase"/>
    <property type="match status" value="1"/>
</dbReference>
<evidence type="ECO:0000256" key="3">
    <source>
        <dbReference type="ARBA" id="ARBA00007870"/>
    </source>
</evidence>
<keyword evidence="8 11" id="KW-0560">Oxidoreductase</keyword>
<feature type="domain" description="Ketopantoate reductase N-terminal" evidence="12">
    <location>
        <begin position="5"/>
        <end position="158"/>
    </location>
</feature>
<dbReference type="Gene3D" id="1.10.1040.10">
    <property type="entry name" value="N-(1-d-carboxylethyl)-l-norvaline Dehydrogenase, domain 2"/>
    <property type="match status" value="1"/>
</dbReference>
<protein>
    <recommendedName>
        <fullName evidence="5 11">2-dehydropantoate 2-reductase</fullName>
        <ecNumber evidence="4 11">1.1.1.169</ecNumber>
    </recommendedName>
    <alternativeName>
        <fullName evidence="9 11">Ketopantoate reductase</fullName>
    </alternativeName>
</protein>
<evidence type="ECO:0000256" key="11">
    <source>
        <dbReference type="RuleBase" id="RU362068"/>
    </source>
</evidence>
<dbReference type="GO" id="GO:0015940">
    <property type="term" value="P:pantothenate biosynthetic process"/>
    <property type="evidence" value="ECO:0007669"/>
    <property type="project" value="UniProtKB-UniPathway"/>
</dbReference>
<comment type="pathway">
    <text evidence="2 11">Cofactor biosynthesis; (R)-pantothenate biosynthesis; (R)-pantoate from 3-methyl-2-oxobutanoate: step 2/2.</text>
</comment>
<comment type="catalytic activity">
    <reaction evidence="10 11">
        <text>(R)-pantoate + NADP(+) = 2-dehydropantoate + NADPH + H(+)</text>
        <dbReference type="Rhea" id="RHEA:16233"/>
        <dbReference type="ChEBI" id="CHEBI:11561"/>
        <dbReference type="ChEBI" id="CHEBI:15378"/>
        <dbReference type="ChEBI" id="CHEBI:15980"/>
        <dbReference type="ChEBI" id="CHEBI:57783"/>
        <dbReference type="ChEBI" id="CHEBI:58349"/>
        <dbReference type="EC" id="1.1.1.169"/>
    </reaction>
</comment>
<dbReference type="FunFam" id="3.40.50.720:FF:000307">
    <property type="entry name" value="2-dehydropantoate 2-reductase"/>
    <property type="match status" value="1"/>
</dbReference>
<dbReference type="AlphaFoldDB" id="A0A7Z7NFG6"/>